<evidence type="ECO:0000259" key="17">
    <source>
        <dbReference type="PROSITE" id="PS50041"/>
    </source>
</evidence>
<dbReference type="InterPro" id="IPR035986">
    <property type="entry name" value="PKD_dom_sf"/>
</dbReference>
<feature type="domain" description="PKD" evidence="18">
    <location>
        <begin position="1295"/>
        <end position="1370"/>
    </location>
</feature>
<feature type="compositionally biased region" description="Polar residues" evidence="15">
    <location>
        <begin position="3836"/>
        <end position="3851"/>
    </location>
</feature>
<organism evidence="23 24">
    <name type="scientific">Sinanodonta woodiana</name>
    <name type="common">Chinese pond mussel</name>
    <name type="synonym">Anodonta woodiana</name>
    <dbReference type="NCBI Taxonomy" id="1069815"/>
    <lineage>
        <taxon>Eukaryota</taxon>
        <taxon>Metazoa</taxon>
        <taxon>Spiralia</taxon>
        <taxon>Lophotrochozoa</taxon>
        <taxon>Mollusca</taxon>
        <taxon>Bivalvia</taxon>
        <taxon>Autobranchia</taxon>
        <taxon>Heteroconchia</taxon>
        <taxon>Palaeoheterodonta</taxon>
        <taxon>Unionida</taxon>
        <taxon>Unionoidea</taxon>
        <taxon>Unionidae</taxon>
        <taxon>Unioninae</taxon>
        <taxon>Sinanodonta</taxon>
    </lineage>
</organism>
<dbReference type="InterPro" id="IPR016186">
    <property type="entry name" value="C-type_lectin-like/link_sf"/>
</dbReference>
<feature type="transmembrane region" description="Helical" evidence="16">
    <location>
        <begin position="4400"/>
        <end position="4420"/>
    </location>
</feature>
<evidence type="ECO:0000256" key="5">
    <source>
        <dbReference type="ARBA" id="ARBA00022614"/>
    </source>
</evidence>
<feature type="domain" description="PKD" evidence="18">
    <location>
        <begin position="2198"/>
        <end position="2245"/>
    </location>
</feature>
<dbReference type="GO" id="GO:0005929">
    <property type="term" value="C:cilium"/>
    <property type="evidence" value="ECO:0007669"/>
    <property type="project" value="UniProtKB-SubCell"/>
</dbReference>
<dbReference type="Proteomes" id="UP001634394">
    <property type="component" value="Unassembled WGS sequence"/>
</dbReference>
<feature type="region of interest" description="Disordered" evidence="15">
    <location>
        <begin position="3625"/>
        <end position="3670"/>
    </location>
</feature>
<accession>A0ABD3WPU8</accession>
<sequence length="4728" mass="518528">MHGLYYSAATQVFNYTMPFYSNLAGNRLTQLGDDVFSQEKSKQITEVNLSQNQISSITADAFSALSYAVILNLSYNKLTTIPVNLFSAVPNLQELYLDNNFLSSLDSSQFTSLTVLKKLNLQNNKLTTLVSGTLSSQTSLTTINLSGNPWVCDKNLYWLKTYLTSKTTLTIESANSTLCTDSVGNTTPLLVTGDYFWLHSKRSLRSPSPHPVDWQNFCKIYGSHSPGIHCNGPADIYSCYDDEYTGDNQFIIFSKSSFKIPATECQKYCFEQDLRFSLYESMVCLCGNVGASAGCSCPSSALSCALTQVNGVQHVTAGITMQPVPTLTVGVAYQFKATTSLASINNYIWSFGDSSLTYPVTASGSTSKSHTYIRPGNYTVLLMACFGTSICDSGAVPVIVQVANSSLVTYLTYGRTAHDVSQKLDATSTFLQGYDFQYTWSRTDSRGTLTTVKMCPSGWSAYRYKCLKLKTSAKDFTSASSDCRTDDATLLSLDFGTEVAEVLSLFTLNGSSYNVLTNGMKVAGIYQWVTSGQKTYFSNSDLVDSASGNCIIIQASTAKLTTTPCTTAHTYICQKDSMACPYGGSVYNNNQCFIVNNLSANWNTASSSCETSYPNGELAIINSADVQTLVAGLLTSAAINEAWIGLSDRVLEGYKVWVDGTSFDPSSDFNLMSGNWSYDCAVTNRTAWLSVNCNSGRGYVCQYNLNNRKTVPTYIAGRYDLDIPEGQSLISLSEASVFTGSSTSTVNIFPGLWFSRSGAIRSWNFHAKVLSTSAKLILQVYRPTCTSSYVIQPACIPGVAYSSCSASSSSVLKCQTLASPDDKNPCYITNTSLPYYEICNCRAKSYTCGAGVAPTYHLIGQTMVNIDAGPEQTYTVSSDIAVKELDIIGFQVESSSNPIKCTVTGSTDDDFYAVTYASWLTKGYDVTVSSKQSMTCYFQAVYASSQEVDIPSNLAYFSSVGQYTVKIEIPESNDKKSFTIDLIEPVASVVWVYPAKLEPAATIGSEGTVYVEYGKVYDLTVRAGMGSSLSSIWSLDSSTPVSFSSSCPASVASAAVEDCNTTLYWSSTPFSSMSYTFGVGDVTTLISVNISNSVSYKILFVDLVKLVPLTSISLNHTGPSNPMRVGDNGSFSVYGVVGDVDHYYYAVSGTNVSGFSGKSMQYLFNSAGTYNVTVTAVNKLGSTLGAWKSVDVKPAAGFTNLKFTTSSFLAAVNKNYMLSISVGVSIGAEVTVGWNFGDGSSRTSGTIITSNSTLYSSENNTYFSVGIYTATLTVKDVFEEKSLSVNITVCNLIPVSASVAASVNEFIVGSSVTFTVTVPLSPGPYCGITYTWDFNDGSSSSGPTNDSSRAQTFTSAKSYNVTVLINNTVSQQIVFVTVIAIEQVQGLELVYDGPTLLTQPTVFTLTTLAGTNMLYNFYSSLFNDTVASPTYSYTFVNKGKYDVTVVAYNNFSSMNQTIRAYVIDNVTLELTADTPTSCFATKESQTFKVEALHYKPSLLTFNWSFGDGTSSNMKTYNKTYTLPGQMTVTLTVSDGTTTASDRWSICVIEKIAGAKISNNGPIGLPSGGVSIATATVVTTEGSNLTYLWTQGGSIYNMTNNSFTVVVSLPGVIQVNATVSNILSSASLSTDIQVQTFISGLAIVCQQCIYNSAKGLYYIGKNSTVTFTASVSTGDNVTYIWDLGGGNSGLFGSAQTTVYSVEATYTVTVNASNSVGSSSVSINVTVEPSINQVTIHPSTYLSATNTAVTFSASVTPAGILIKSYEWIPCNSCIAQNGTSSSITFNYTTKGYQTCKVTASNDISSFSANTTIRIMEKIEYVIIRANLTNINYAPFNVSVYFFPELNTDDDVNYSWIIRKESALVQNKFTRDTVYVFDNLSAKYYTVVLRCMNSINSLSATTTIYIEEQIGGLVLNLNVSSAAITPDMSLLVTASVTSGNNINYTWSQNASGITSIFSSGRNGTSVWKPSGLGKYNLMVTATNNINTEQASKFIEVQEVISGLNMTCTWPPARQNPYIATNETLICTATVVMGDNLQYYWSVSHDGVVDYSITSQTLSNTFSNQSVYNVTLKVQNLVSAETTSMLVFVENEIPVFTLNADANPAKTGQMVTFTTSLMDILYIKFNWTIDGGALIFNENGTIPSTFISGMHSINVIAFNNISTRSADLRLLVQDPIRNLTVGNCAKRRNTTQPLTLIAIIDAGTDISFVWTLSISATSSKIVYGTTLMHTFTEAGNYSVQVNGSNLVSSDTYQCIIPVIGMISNVTIHLSTYLFTNYTVTFTIRGTNVDNSNCLWSFSNGENVTTTTPSLDKIFTVKGNYTLTVIVYNDINSVSKVISFSLDELRCDQPYAQIVGHDSRTTLRSRSVEFEVSVNDHDCIQYTATNQWKIFENICNSTALGSAVTLDSKVITSTPQFAIPASALKYGTYCVIFTVSYPDTPLTSSVNFSLNIVDSALQALLVSGSESLYPAGIAFTLDASTSYDPDNLVNKGMTYNWICSWTNPTASTSDMCTYVNGRSSATISIPAGSTALGQNYSITVIVSATGRISGTATQIILIGSPAAPFVAVTCISCQATSNYKISKTSQISLLGQCTNCQSGVTTTYLWTVETTAGVTVGLSPGDTTTGLQSENLVIKSGVLNDDTAYKFKLTVALSGQNGYSSIKLDSNPPPSGGACKLETPAITYLEQRSNIWCTGWKDSDNMSEVYYEVVVRRSISATAVEEYLVYYGTQENISFYISPWPDTGDAAVNVIVYVKDDLEASKEAYSCLLNFRSLALSPGQTKLDYLVDSMKTQLLDIVNQNNPSLLVQYVISTLMVLNDLSASAGTSDTNLTTRAAIRDLVTVAITGLPIDSVSEIQQLAFAFKLLTGYETEILTDEYQNLIMNTVSNLIEILTSKVSQGMDQEDFNPDNLLGVITNTVEAINLSPNVITKSNITAVFGNYLQYRPSINNILSSTTSDPKQLVADGFDSGEKLVGIALTTKLVGEDPVNVVMSNGVTFKGQRVLKENIWTAPQNQGSLFSCGVNVLDGKISEKEELFQIVVESSKNQFDWKYIGNHVINSRVASMSFKYTNSSDIAISDLNEAREVKIYMFGSKANTYNITNGSIINSTGYNPTEGYIFTTSTLDAGASKLVNLNVKNASSGVALHVSVQISFYLSTAEKEGNITIQSGTLNVYLGINKKETKSSDYTPGYFKNITMDMMTKQYDHRSYTFFIPASTFNPSDKYSLAIYNKEPDKKVNVSIGMLFTSCQYFNTHTLSWDMSGCSSLEESIPTVTACSCNHMTSYGGSFLMPLDAIDFADFAKLDVAANPIAVITCSLLLFLYIVMVIVCALLDRMDMKRISLVPLCGKDGSFKYEITVVTGRQAGAGTTAHVGVRLCGEYGKTKPQHLQKAGAFQRNCQDKFIIAHDVNLGDISKVSVWHDNNGKSPSWYLVQIIVKDLQTDKKFYFFADLWLSLEMEEGIIQKDLKVADSSERHRFTRMFSAATSNSLADKHLWLSLFNRPAHSRFTRVQRVTCLVTLLYTFMCVNAIWYGILKQKNDPTDLSSFGWEEVVAGLVSNIVMFPITFGLILLFRKSRSKSSLFDHGIKPMTAQTIEIDNMCDASQAGDSFRGEQLIAYDLERESTVDSYDIMPTSSLHRTKAGKIRREGTDDSLASSTGAGARPKPQSLPRSKPMWSHDAILKWPEKMPSFMEDPDSRPSTGATITDAPTTSTTTTINVKQPPTKAGGASNGTRKTEGKSGSEDLLSYLDQMETELKDKEYKASVKRTGSTKQPISVRRVSADKSSHWGSLEDILNSDDESTSGSNSKRLKKRDSRSTLSSAASKPPTNQSQRNFNPREEASINQERNGQSRWPVSRQSVTTIGSANGESLFYRDNTGQSFTGALKPGYVSRFNMEEPVLYHKPKNGCTLPHWCVYLAYVLCFLLSAVSIALVILYCYNFGYDRAVEWVLAFIFALILSVFLFEPLKAMCFALYMALCSKKVELDEEEDIIDIEPSLDNTNEKFKEIRFRPLAGYALLQAKEEGRKVCRMKVMIRQFFAYIFYLCLLLVITFVHLKYDGYLQTKSIEYDFIAATTPDYISFRNISSINEFWDWTENVLTRGLYLQDSNTYEEHGELLGTARMRQIRGVGMSCQAKSVAELLGARMLTDRTCHGTSSYEENKKSYGESWNESSQNLSWMYSSAAQLGSGDKLGFLGTYGGGGYIQTLGTSESETASVVANLKSKGWIDLSTRAVVLEFTKFSAGTEMTALVSFLVEFQLTGRIVTSYETLSHHLLWFQKGQVDPLLVCEVILFLVVIYTLVHLAVSIRDQKKKFFTDFWNWYEMLTTLLCILSIGLYIGSVVEATNTFQSYFSNKYGFTNFERTIYVHTAMKYVQAWLLFLLIFKVVKQMRFIKFLHMYELTLSRSVGKLMGVAVIFAVLLTAYAMLGNLMYGRVIQGFQSVGHTMVSLVESIRGTFDFWPLLDYHPVFSHFYFYSFYAFVYGITIALVIAILNDMYSVIRSQMLCKVTLEMHDYEMIDFVLNRFKLWAGIKKPKPAFRKVRFQGLPSASSRASSSYSNRPVSSSSSASMQEYSRAQLDSMMLRVGPTWQMVLKRFETIESMDKEEEKLLKRTENELKDWKFRQKISNLEKEGQKLLETKPPLDSRLRQSIPQRKSLAGNKADRRAPASVSTSRVAATPPSHKAEESISRRPLSDQGARGDSITPRAGAETPVPDSSTLKNFLKILKPSKAAWNK</sequence>
<dbReference type="SUPFAM" id="SSF56436">
    <property type="entry name" value="C-type lectin-like"/>
    <property type="match status" value="2"/>
</dbReference>
<dbReference type="SMART" id="SM00303">
    <property type="entry name" value="GPS"/>
    <property type="match status" value="1"/>
</dbReference>
<feature type="transmembrane region" description="Helical" evidence="16">
    <location>
        <begin position="4277"/>
        <end position="4298"/>
    </location>
</feature>
<dbReference type="PANTHER" id="PTHR46730">
    <property type="entry name" value="POLYCYSTIN-1"/>
    <property type="match status" value="1"/>
</dbReference>
<evidence type="ECO:0000259" key="20">
    <source>
        <dbReference type="PROSITE" id="PS50221"/>
    </source>
</evidence>
<comment type="similarity">
    <text evidence="3">Belongs to the polycystin family.</text>
</comment>
<dbReference type="InterPro" id="IPR022409">
    <property type="entry name" value="PKD/Chitinase_dom"/>
</dbReference>
<dbReference type="InterPro" id="IPR016187">
    <property type="entry name" value="CTDL_fold"/>
</dbReference>
<evidence type="ECO:0000256" key="3">
    <source>
        <dbReference type="ARBA" id="ARBA00007200"/>
    </source>
</evidence>
<feature type="transmembrane region" description="Helical" evidence="16">
    <location>
        <begin position="3508"/>
        <end position="3526"/>
    </location>
</feature>
<evidence type="ECO:0000259" key="22">
    <source>
        <dbReference type="PROSITE" id="PS51111"/>
    </source>
</evidence>
<dbReference type="PROSITE" id="PS50221">
    <property type="entry name" value="GAIN_B"/>
    <property type="match status" value="1"/>
</dbReference>
<keyword evidence="13" id="KW-0966">Cell projection</keyword>
<dbReference type="Pfam" id="PF01825">
    <property type="entry name" value="GPS"/>
    <property type="match status" value="1"/>
</dbReference>
<feature type="compositionally biased region" description="Basic and acidic residues" evidence="15">
    <location>
        <begin position="4675"/>
        <end position="4686"/>
    </location>
</feature>
<feature type="domain" description="PKD" evidence="18">
    <location>
        <begin position="1496"/>
        <end position="1554"/>
    </location>
</feature>
<feature type="domain" description="Ig-like" evidence="21">
    <location>
        <begin position="870"/>
        <end position="979"/>
    </location>
</feature>
<keyword evidence="7" id="KW-0732">Signal</keyword>
<dbReference type="InterPro" id="IPR057244">
    <property type="entry name" value="GAIN_B"/>
</dbReference>
<feature type="region of interest" description="Disordered" evidence="15">
    <location>
        <begin position="3754"/>
        <end position="3851"/>
    </location>
</feature>
<reference evidence="23 24" key="1">
    <citation type="submission" date="2024-11" db="EMBL/GenBank/DDBJ databases">
        <title>Chromosome-level genome assembly of the freshwater bivalve Anodonta woodiana.</title>
        <authorList>
            <person name="Chen X."/>
        </authorList>
    </citation>
    <scope>NUCLEOTIDE SEQUENCE [LARGE SCALE GENOMIC DNA]</scope>
    <source>
        <strain evidence="23">MN2024</strain>
        <tissue evidence="23">Gills</tissue>
    </source>
</reference>
<dbReference type="SUPFAM" id="SSF49723">
    <property type="entry name" value="Lipase/lipooxygenase domain (PLAT/LH2 domain)"/>
    <property type="match status" value="1"/>
</dbReference>
<feature type="transmembrane region" description="Helical" evidence="16">
    <location>
        <begin position="4465"/>
        <end position="4486"/>
    </location>
</feature>
<dbReference type="Gene3D" id="3.80.10.10">
    <property type="entry name" value="Ribonuclease Inhibitor"/>
    <property type="match status" value="1"/>
</dbReference>
<dbReference type="InterPro" id="IPR013783">
    <property type="entry name" value="Ig-like_fold"/>
</dbReference>
<dbReference type="Pfam" id="PF18911">
    <property type="entry name" value="PKD_4"/>
    <property type="match status" value="2"/>
</dbReference>
<evidence type="ECO:0000259" key="21">
    <source>
        <dbReference type="PROSITE" id="PS50835"/>
    </source>
</evidence>
<keyword evidence="4" id="KW-1003">Cell membrane</keyword>
<dbReference type="CDD" id="cd00146">
    <property type="entry name" value="PKD"/>
    <property type="match status" value="4"/>
</dbReference>
<feature type="compositionally biased region" description="Polar residues" evidence="15">
    <location>
        <begin position="3811"/>
        <end position="3829"/>
    </location>
</feature>
<dbReference type="PROSITE" id="PS50835">
    <property type="entry name" value="IG_LIKE"/>
    <property type="match status" value="1"/>
</dbReference>
<dbReference type="InterPro" id="IPR002859">
    <property type="entry name" value="PKD/REJ-like"/>
</dbReference>
<feature type="domain" description="PKD" evidence="18">
    <location>
        <begin position="1671"/>
        <end position="1732"/>
    </location>
</feature>
<feature type="compositionally biased region" description="Low complexity" evidence="15">
    <location>
        <begin position="3694"/>
        <end position="3711"/>
    </location>
</feature>
<evidence type="ECO:0000256" key="12">
    <source>
        <dbReference type="ARBA" id="ARBA00023157"/>
    </source>
</evidence>
<dbReference type="InterPro" id="IPR007110">
    <property type="entry name" value="Ig-like_dom"/>
</dbReference>
<dbReference type="SMART" id="SM00034">
    <property type="entry name" value="CLECT"/>
    <property type="match status" value="2"/>
</dbReference>
<evidence type="ECO:0008006" key="25">
    <source>
        <dbReference type="Google" id="ProtNLM"/>
    </source>
</evidence>
<feature type="domain" description="PLAT" evidence="19">
    <location>
        <begin position="3347"/>
        <end position="3462"/>
    </location>
</feature>
<keyword evidence="6 16" id="KW-0812">Transmembrane</keyword>
<keyword evidence="11 16" id="KW-0472">Membrane</keyword>
<dbReference type="SMART" id="SM00369">
    <property type="entry name" value="LRR_TYP"/>
    <property type="match status" value="4"/>
</dbReference>
<dbReference type="EMBL" id="JBJQND010000005">
    <property type="protein sequence ID" value="KAL3876004.1"/>
    <property type="molecule type" value="Genomic_DNA"/>
</dbReference>
<dbReference type="Pfam" id="PF00801">
    <property type="entry name" value="PKD"/>
    <property type="match status" value="5"/>
</dbReference>
<dbReference type="GO" id="GO:0005886">
    <property type="term" value="C:plasma membrane"/>
    <property type="evidence" value="ECO:0007669"/>
    <property type="project" value="UniProtKB-SubCell"/>
</dbReference>
<dbReference type="InterPro" id="IPR014010">
    <property type="entry name" value="REJ_dom"/>
</dbReference>
<dbReference type="InterPro" id="IPR032675">
    <property type="entry name" value="LRR_dom_sf"/>
</dbReference>
<dbReference type="PROSITE" id="PS50093">
    <property type="entry name" value="PKD"/>
    <property type="match status" value="7"/>
</dbReference>
<proteinExistence type="inferred from homology"/>
<feature type="transmembrane region" description="Helical" evidence="16">
    <location>
        <begin position="3546"/>
        <end position="3567"/>
    </location>
</feature>
<feature type="compositionally biased region" description="Basic and acidic residues" evidence="15">
    <location>
        <begin position="4626"/>
        <end position="4640"/>
    </location>
</feature>
<evidence type="ECO:0000256" key="11">
    <source>
        <dbReference type="ARBA" id="ARBA00023136"/>
    </source>
</evidence>
<keyword evidence="24" id="KW-1185">Reference proteome</keyword>
<keyword evidence="10" id="KW-0969">Cilium</keyword>
<keyword evidence="8" id="KW-0677">Repeat</keyword>
<dbReference type="PANTHER" id="PTHR46730:SF1">
    <property type="entry name" value="PLAT DOMAIN-CONTAINING PROTEIN"/>
    <property type="match status" value="1"/>
</dbReference>
<dbReference type="CDD" id="cd00037">
    <property type="entry name" value="CLECT"/>
    <property type="match status" value="2"/>
</dbReference>
<dbReference type="InterPro" id="IPR036392">
    <property type="entry name" value="PLAT/LH2_dom_sf"/>
</dbReference>
<dbReference type="Pfam" id="PF02010">
    <property type="entry name" value="REJ"/>
    <property type="match status" value="1"/>
</dbReference>
<feature type="transmembrane region" description="Helical" evidence="16">
    <location>
        <begin position="3942"/>
        <end position="3968"/>
    </location>
</feature>
<comment type="subcellular location">
    <subcellularLocation>
        <location evidence="2">Cell membrane</location>
        <topology evidence="2">Multi-pass membrane protein</topology>
    </subcellularLocation>
    <subcellularLocation>
        <location evidence="1">Cell projection</location>
        <location evidence="1">Cilium</location>
    </subcellularLocation>
</comment>
<dbReference type="InterPro" id="IPR000434">
    <property type="entry name" value="PC1"/>
</dbReference>
<dbReference type="Gene3D" id="1.10.287.70">
    <property type="match status" value="1"/>
</dbReference>
<feature type="domain" description="GAIN-B" evidence="20">
    <location>
        <begin position="3138"/>
        <end position="3291"/>
    </location>
</feature>
<keyword evidence="12" id="KW-1015">Disulfide bond</keyword>
<comment type="caution">
    <text evidence="14">Lacks conserved residue(s) required for the propagation of feature annotation.</text>
</comment>
<dbReference type="InterPro" id="IPR000601">
    <property type="entry name" value="PKD_dom"/>
</dbReference>
<dbReference type="Pfam" id="PF01477">
    <property type="entry name" value="PLAT"/>
    <property type="match status" value="1"/>
</dbReference>
<evidence type="ECO:0000256" key="10">
    <source>
        <dbReference type="ARBA" id="ARBA00023069"/>
    </source>
</evidence>
<evidence type="ECO:0000256" key="8">
    <source>
        <dbReference type="ARBA" id="ARBA00022737"/>
    </source>
</evidence>
<dbReference type="PROSITE" id="PS50041">
    <property type="entry name" value="C_TYPE_LECTIN_2"/>
    <property type="match status" value="2"/>
</dbReference>
<dbReference type="SMART" id="SM00089">
    <property type="entry name" value="PKD"/>
    <property type="match status" value="14"/>
</dbReference>
<dbReference type="SMART" id="SM00308">
    <property type="entry name" value="LH2"/>
    <property type="match status" value="1"/>
</dbReference>
<evidence type="ECO:0000256" key="7">
    <source>
        <dbReference type="ARBA" id="ARBA00022729"/>
    </source>
</evidence>
<feature type="domain" description="PKD" evidence="18">
    <location>
        <begin position="1227"/>
        <end position="1289"/>
    </location>
</feature>
<dbReference type="PROSITE" id="PS51111">
    <property type="entry name" value="REJ"/>
    <property type="match status" value="1"/>
</dbReference>
<dbReference type="PROSITE" id="PS51450">
    <property type="entry name" value="LRR"/>
    <property type="match status" value="1"/>
</dbReference>
<evidence type="ECO:0000313" key="24">
    <source>
        <dbReference type="Proteomes" id="UP001634394"/>
    </source>
</evidence>
<feature type="domain" description="REJ" evidence="22">
    <location>
        <begin position="2342"/>
        <end position="2725"/>
    </location>
</feature>
<evidence type="ECO:0000256" key="9">
    <source>
        <dbReference type="ARBA" id="ARBA00022989"/>
    </source>
</evidence>
<dbReference type="Gene3D" id="2.60.40.10">
    <property type="entry name" value="Immunoglobulins"/>
    <property type="match status" value="6"/>
</dbReference>
<feature type="transmembrane region" description="Helical" evidence="16">
    <location>
        <begin position="3305"/>
        <end position="3327"/>
    </location>
</feature>
<evidence type="ECO:0000313" key="23">
    <source>
        <dbReference type="EMBL" id="KAL3876004.1"/>
    </source>
</evidence>
<comment type="caution">
    <text evidence="23">The sequence shown here is derived from an EMBL/GenBank/DDBJ whole genome shotgun (WGS) entry which is preliminary data.</text>
</comment>
<dbReference type="Pfam" id="PF20519">
    <property type="entry name" value="Polycystin_dom"/>
    <property type="match status" value="1"/>
</dbReference>
<dbReference type="InterPro" id="IPR003591">
    <property type="entry name" value="Leu-rich_rpt_typical-subtyp"/>
</dbReference>
<name>A0ABD3WPU8_SINWO</name>
<evidence type="ECO:0000256" key="6">
    <source>
        <dbReference type="ARBA" id="ARBA00022692"/>
    </source>
</evidence>
<evidence type="ECO:0000256" key="15">
    <source>
        <dbReference type="SAM" id="MobiDB-lite"/>
    </source>
</evidence>
<dbReference type="Pfam" id="PF08016">
    <property type="entry name" value="PKD_channel"/>
    <property type="match status" value="1"/>
</dbReference>
<feature type="domain" description="PKD" evidence="18">
    <location>
        <begin position="347"/>
        <end position="407"/>
    </location>
</feature>
<dbReference type="SUPFAM" id="SSF49299">
    <property type="entry name" value="PKD domain"/>
    <property type="match status" value="10"/>
</dbReference>
<dbReference type="InterPro" id="IPR018378">
    <property type="entry name" value="C-type_lectin_CS"/>
</dbReference>
<feature type="domain" description="C-type lectin" evidence="17">
    <location>
        <begin position="588"/>
        <end position="702"/>
    </location>
</feature>
<feature type="transmembrane region" description="Helical" evidence="16">
    <location>
        <begin position="4358"/>
        <end position="4380"/>
    </location>
</feature>
<dbReference type="InterPro" id="IPR001024">
    <property type="entry name" value="PLAT/LH2_dom"/>
</dbReference>
<feature type="region of interest" description="Disordered" evidence="15">
    <location>
        <begin position="3683"/>
        <end position="3738"/>
    </location>
</feature>
<dbReference type="PROSITE" id="PS50095">
    <property type="entry name" value="PLAT"/>
    <property type="match status" value="1"/>
</dbReference>
<feature type="region of interest" description="Disordered" evidence="15">
    <location>
        <begin position="4542"/>
        <end position="4562"/>
    </location>
</feature>
<evidence type="ECO:0000256" key="14">
    <source>
        <dbReference type="PROSITE-ProRule" id="PRU00152"/>
    </source>
</evidence>
<dbReference type="PROSITE" id="PS00615">
    <property type="entry name" value="C_TYPE_LECTIN_1"/>
    <property type="match status" value="1"/>
</dbReference>
<evidence type="ECO:0000256" key="1">
    <source>
        <dbReference type="ARBA" id="ARBA00004138"/>
    </source>
</evidence>
<feature type="domain" description="PKD" evidence="18">
    <location>
        <begin position="2274"/>
        <end position="2330"/>
    </location>
</feature>
<evidence type="ECO:0000256" key="16">
    <source>
        <dbReference type="SAM" id="Phobius"/>
    </source>
</evidence>
<dbReference type="PRINTS" id="PR00500">
    <property type="entry name" value="POLYCYSTIN1"/>
</dbReference>
<dbReference type="InterPro" id="IPR046791">
    <property type="entry name" value="Polycystin_dom"/>
</dbReference>
<dbReference type="InterPro" id="IPR000203">
    <property type="entry name" value="GPS"/>
</dbReference>
<feature type="domain" description="C-type lectin" evidence="17">
    <location>
        <begin position="462"/>
        <end position="574"/>
    </location>
</feature>
<protein>
    <recommendedName>
        <fullName evidence="25">Polycystin-1</fullName>
    </recommendedName>
</protein>
<feature type="transmembrane region" description="Helical" evidence="16">
    <location>
        <begin position="3907"/>
        <end position="3930"/>
    </location>
</feature>
<dbReference type="InterPro" id="IPR001611">
    <property type="entry name" value="Leu-rich_rpt"/>
</dbReference>
<evidence type="ECO:0000259" key="18">
    <source>
        <dbReference type="PROSITE" id="PS50093"/>
    </source>
</evidence>
<evidence type="ECO:0000256" key="13">
    <source>
        <dbReference type="ARBA" id="ARBA00023273"/>
    </source>
</evidence>
<feature type="transmembrane region" description="Helical" evidence="16">
    <location>
        <begin position="4318"/>
        <end position="4338"/>
    </location>
</feature>
<keyword evidence="9 16" id="KW-1133">Transmembrane helix</keyword>
<dbReference type="InterPro" id="IPR013122">
    <property type="entry name" value="PKD1_2_channel"/>
</dbReference>
<dbReference type="InterPro" id="IPR001304">
    <property type="entry name" value="C-type_lectin-like"/>
</dbReference>
<feature type="region of interest" description="Disordered" evidence="15">
    <location>
        <begin position="4626"/>
        <end position="4712"/>
    </location>
</feature>
<dbReference type="Gene3D" id="3.10.100.10">
    <property type="entry name" value="Mannose-Binding Protein A, subunit A"/>
    <property type="match status" value="2"/>
</dbReference>
<evidence type="ECO:0000256" key="2">
    <source>
        <dbReference type="ARBA" id="ARBA00004651"/>
    </source>
</evidence>
<gene>
    <name evidence="23" type="ORF">ACJMK2_033893</name>
</gene>
<feature type="transmembrane region" description="Helical" evidence="16">
    <location>
        <begin position="4031"/>
        <end position="4049"/>
    </location>
</feature>
<dbReference type="SUPFAM" id="SSF52058">
    <property type="entry name" value="L domain-like"/>
    <property type="match status" value="1"/>
</dbReference>
<evidence type="ECO:0000259" key="19">
    <source>
        <dbReference type="PROSITE" id="PS50095"/>
    </source>
</evidence>
<evidence type="ECO:0000256" key="4">
    <source>
        <dbReference type="ARBA" id="ARBA00022475"/>
    </source>
</evidence>
<dbReference type="Pfam" id="PF00059">
    <property type="entry name" value="Lectin_C"/>
    <property type="match status" value="1"/>
</dbReference>
<dbReference type="Gene3D" id="2.60.60.20">
    <property type="entry name" value="PLAT/LH2 domain"/>
    <property type="match status" value="1"/>
</dbReference>
<dbReference type="Pfam" id="PF13855">
    <property type="entry name" value="LRR_8"/>
    <property type="match status" value="1"/>
</dbReference>
<keyword evidence="5" id="KW-0433">Leucine-rich repeat</keyword>